<dbReference type="PANTHER" id="PTHR48462:SF1">
    <property type="entry name" value="PROTEIN, PUTATIVE-RELATED"/>
    <property type="match status" value="1"/>
</dbReference>
<accession>A0ABQ5JGM9</accession>
<protein>
    <submittedName>
        <fullName evidence="1">Uncharacterized protein</fullName>
    </submittedName>
</protein>
<keyword evidence="2" id="KW-1185">Reference proteome</keyword>
<dbReference type="Proteomes" id="UP001151760">
    <property type="component" value="Unassembled WGS sequence"/>
</dbReference>
<reference evidence="1" key="1">
    <citation type="journal article" date="2022" name="Int. J. Mol. Sci.">
        <title>Draft Genome of Tanacetum Coccineum: Genomic Comparison of Closely Related Tanacetum-Family Plants.</title>
        <authorList>
            <person name="Yamashiro T."/>
            <person name="Shiraishi A."/>
            <person name="Nakayama K."/>
            <person name="Satake H."/>
        </authorList>
    </citation>
    <scope>NUCLEOTIDE SEQUENCE</scope>
</reference>
<evidence type="ECO:0000313" key="1">
    <source>
        <dbReference type="EMBL" id="GJU10259.1"/>
    </source>
</evidence>
<organism evidence="1 2">
    <name type="scientific">Tanacetum coccineum</name>
    <dbReference type="NCBI Taxonomy" id="301880"/>
    <lineage>
        <taxon>Eukaryota</taxon>
        <taxon>Viridiplantae</taxon>
        <taxon>Streptophyta</taxon>
        <taxon>Embryophyta</taxon>
        <taxon>Tracheophyta</taxon>
        <taxon>Spermatophyta</taxon>
        <taxon>Magnoliopsida</taxon>
        <taxon>eudicotyledons</taxon>
        <taxon>Gunneridae</taxon>
        <taxon>Pentapetalae</taxon>
        <taxon>asterids</taxon>
        <taxon>campanulids</taxon>
        <taxon>Asterales</taxon>
        <taxon>Asteraceae</taxon>
        <taxon>Asteroideae</taxon>
        <taxon>Anthemideae</taxon>
        <taxon>Anthemidinae</taxon>
        <taxon>Tanacetum</taxon>
    </lineage>
</organism>
<gene>
    <name evidence="1" type="ORF">Tco_1132655</name>
</gene>
<comment type="caution">
    <text evidence="1">The sequence shown here is derived from an EMBL/GenBank/DDBJ whole genome shotgun (WGS) entry which is preliminary data.</text>
</comment>
<dbReference type="EMBL" id="BQNB010021807">
    <property type="protein sequence ID" value="GJU10259.1"/>
    <property type="molecule type" value="Genomic_DNA"/>
</dbReference>
<sequence>MALWKSQTKEHTSDWLMPCSACSKVFAGDIYGDHAVLCADIVGTHGELDGVISLSEELDTPKLVKLVKMGPSGELDGAPTLSDGQDTTKTVETNLVILRQSWFHAILDLTSVLTLLLLLGLHGELDGVISPPDELDTSKLVKLVKMGPSGELDGTPTLPDGRDTTKTVETNLVILRRSWFHAILDLTLVLTPSLLLVAPQVVFRSVVILGVLHIKHRHNIVRDTLVEICFRFGISAGKEVDIGLGLSPLTQTGMIDFVPGRALIEVAQRKRIKYKANGCHDGGGKGLTKTSLITHLHDRHCNGNAQAITRQYLSTNLAVFEEVGVTFKRMTHVPSSSEQLDLDDDLVQVQHGGFTLALLASGSLQLIRETLAESSPPLSGVDDKDLDLVLSSSGVASYNDATLDDLKTKHPFKHAPSLPHIPINHHQIVASQDVVLDKIKSFPHGTSCARDGLRAQHLMDCLSGAAVAISDYVPLTPLVELGGGIRLIVVDDLQFGVGVSGRGEAILYSVNRLIECRGDDVGLSMLLVDYKNAFNLVDREIRDSFILSLQAWYLDDGTIIGDTLIVGKVLELIMEDGPSYFSSELVMKRVTKTIVLMDTVESINDPQFELLLLRACVGISKLYFAMRTCSPPVFEMAQRSFDVALCSALERDVLNYAFLASRFQSASLQTNPLRHSIIVVSGSTFDDALCVPIFSILKPCPACSRVFRGIFLETMSYIMPVSLALNIGITLYVIPLSTYVLGRGFRLDSGRDVCVDLIGSSPLTQIGMVDFVPGRAVTDATHRKRVKYETECSDIGYGFLPFSFYSLGELENAVMALLKRIHTLVFENVLELIIEDDPRCGLHLNHDKIKVFFAEEDPRSKLTSVFSPNITRPLHGVKLLGRPTSVDFDFSTELVMKRVAKIIMRIEAVCWNTKSVHH</sequence>
<evidence type="ECO:0000313" key="2">
    <source>
        <dbReference type="Proteomes" id="UP001151760"/>
    </source>
</evidence>
<dbReference type="PANTHER" id="PTHR48462">
    <property type="entry name" value="PROTEIN, PUTATIVE-RELATED"/>
    <property type="match status" value="1"/>
</dbReference>
<name>A0ABQ5JGM9_9ASTR</name>
<reference evidence="1" key="2">
    <citation type="submission" date="2022-01" db="EMBL/GenBank/DDBJ databases">
        <authorList>
            <person name="Yamashiro T."/>
            <person name="Shiraishi A."/>
            <person name="Satake H."/>
            <person name="Nakayama K."/>
        </authorList>
    </citation>
    <scope>NUCLEOTIDE SEQUENCE</scope>
</reference>
<proteinExistence type="predicted"/>